<dbReference type="InterPro" id="IPR035895">
    <property type="entry name" value="HPr-like_sf"/>
</dbReference>
<dbReference type="PANTHER" id="PTHR33705">
    <property type="entry name" value="PHOSPHOCARRIER PROTEIN HPR"/>
    <property type="match status" value="1"/>
</dbReference>
<dbReference type="AlphaFoldDB" id="A0A328AYS5"/>
<dbReference type="PROSITE" id="PS00369">
    <property type="entry name" value="PTS_HPR_HIS"/>
    <property type="match status" value="1"/>
</dbReference>
<evidence type="ECO:0000256" key="4">
    <source>
        <dbReference type="ARBA" id="ARBA00022683"/>
    </source>
</evidence>
<dbReference type="InterPro" id="IPR001020">
    <property type="entry name" value="PTS_HPr_His_P_site"/>
</dbReference>
<comment type="similarity">
    <text evidence="2">Belongs to the HPr family.</text>
</comment>
<gene>
    <name evidence="6" type="ORF">DJ021_05735</name>
</gene>
<evidence type="ECO:0000313" key="6">
    <source>
        <dbReference type="EMBL" id="RAK59341.1"/>
    </source>
</evidence>
<proteinExistence type="inferred from homology"/>
<name>A0A328AYS5_9CAUL</name>
<dbReference type="PRINTS" id="PR00107">
    <property type="entry name" value="PHOSPHOCPHPR"/>
</dbReference>
<dbReference type="EMBL" id="QFYP01000001">
    <property type="protein sequence ID" value="RAK59341.1"/>
    <property type="molecule type" value="Genomic_DNA"/>
</dbReference>
<dbReference type="CDD" id="cd00367">
    <property type="entry name" value="PTS-HPr_like"/>
    <property type="match status" value="1"/>
</dbReference>
<dbReference type="PROSITE" id="PS51350">
    <property type="entry name" value="PTS_HPR_DOM"/>
    <property type="match status" value="1"/>
</dbReference>
<dbReference type="NCBIfam" id="TIGR01003">
    <property type="entry name" value="PTS_HPr_family"/>
    <property type="match status" value="1"/>
</dbReference>
<dbReference type="Proteomes" id="UP000249842">
    <property type="component" value="Unassembled WGS sequence"/>
</dbReference>
<comment type="subcellular location">
    <subcellularLocation>
        <location evidence="1">Cytoplasm</location>
    </subcellularLocation>
</comment>
<dbReference type="GO" id="GO:0005737">
    <property type="term" value="C:cytoplasm"/>
    <property type="evidence" value="ECO:0007669"/>
    <property type="project" value="UniProtKB-SubCell"/>
</dbReference>
<keyword evidence="3" id="KW-0963">Cytoplasm</keyword>
<dbReference type="OrthoDB" id="9798965at2"/>
<dbReference type="GO" id="GO:0009401">
    <property type="term" value="P:phosphoenolpyruvate-dependent sugar phosphotransferase system"/>
    <property type="evidence" value="ECO:0007669"/>
    <property type="project" value="UniProtKB-KW"/>
</dbReference>
<dbReference type="Gene3D" id="3.30.1340.10">
    <property type="entry name" value="HPr-like"/>
    <property type="match status" value="1"/>
</dbReference>
<organism evidence="6 7">
    <name type="scientific">Phenylobacterium hankyongense</name>
    <dbReference type="NCBI Taxonomy" id="1813876"/>
    <lineage>
        <taxon>Bacteria</taxon>
        <taxon>Pseudomonadati</taxon>
        <taxon>Pseudomonadota</taxon>
        <taxon>Alphaproteobacteria</taxon>
        <taxon>Caulobacterales</taxon>
        <taxon>Caulobacteraceae</taxon>
        <taxon>Phenylobacterium</taxon>
    </lineage>
</organism>
<dbReference type="Pfam" id="PF00381">
    <property type="entry name" value="PTS-HPr"/>
    <property type="match status" value="1"/>
</dbReference>
<keyword evidence="4" id="KW-0598">Phosphotransferase system</keyword>
<sequence length="92" mass="9722">MSGSAARTVEIVNKRGLHARASAKFVKMASGFDAEVKVSKDGQTVDARSIMGLMMLAAGPGCCIDIEAEGDQAYEAVEALALLVADRFDEEE</sequence>
<dbReference type="RefSeq" id="WP_111456634.1">
    <property type="nucleotide sequence ID" value="NZ_QFYP01000001.1"/>
</dbReference>
<dbReference type="InterPro" id="IPR000032">
    <property type="entry name" value="HPr-like"/>
</dbReference>
<comment type="caution">
    <text evidence="6">The sequence shown here is derived from an EMBL/GenBank/DDBJ whole genome shotgun (WGS) entry which is preliminary data.</text>
</comment>
<evidence type="ECO:0000256" key="3">
    <source>
        <dbReference type="ARBA" id="ARBA00022490"/>
    </source>
</evidence>
<evidence type="ECO:0000256" key="1">
    <source>
        <dbReference type="ARBA" id="ARBA00004496"/>
    </source>
</evidence>
<evidence type="ECO:0000256" key="2">
    <source>
        <dbReference type="ARBA" id="ARBA00010736"/>
    </source>
</evidence>
<dbReference type="InterPro" id="IPR050399">
    <property type="entry name" value="HPr"/>
</dbReference>
<evidence type="ECO:0000259" key="5">
    <source>
        <dbReference type="PROSITE" id="PS51350"/>
    </source>
</evidence>
<dbReference type="PANTHER" id="PTHR33705:SF2">
    <property type="entry name" value="PHOSPHOCARRIER PROTEIN NPR"/>
    <property type="match status" value="1"/>
</dbReference>
<protein>
    <submittedName>
        <fullName evidence="6">HPr family phosphocarrier protein</fullName>
    </submittedName>
</protein>
<dbReference type="SUPFAM" id="SSF55594">
    <property type="entry name" value="HPr-like"/>
    <property type="match status" value="1"/>
</dbReference>
<feature type="domain" description="HPr" evidence="5">
    <location>
        <begin position="4"/>
        <end position="91"/>
    </location>
</feature>
<reference evidence="7" key="1">
    <citation type="submission" date="2018-05" db="EMBL/GenBank/DDBJ databases">
        <authorList>
            <person name="Li X."/>
        </authorList>
    </citation>
    <scope>NUCLEOTIDE SEQUENCE [LARGE SCALE GENOMIC DNA]</scope>
    <source>
        <strain evidence="7">HKS-05</strain>
    </source>
</reference>
<keyword evidence="7" id="KW-1185">Reference proteome</keyword>
<dbReference type="PROSITE" id="PS00589">
    <property type="entry name" value="PTS_HPR_SER"/>
    <property type="match status" value="1"/>
</dbReference>
<evidence type="ECO:0000313" key="7">
    <source>
        <dbReference type="Proteomes" id="UP000249842"/>
    </source>
</evidence>
<accession>A0A328AYS5</accession>
<dbReference type="InterPro" id="IPR002114">
    <property type="entry name" value="PTS_HPr_Ser_P_site"/>
</dbReference>